<keyword evidence="2" id="KW-1185">Reference proteome</keyword>
<gene>
    <name evidence="1" type="ORF">EDD79_104024</name>
</gene>
<evidence type="ECO:0000313" key="1">
    <source>
        <dbReference type="EMBL" id="TCP98442.1"/>
    </source>
</evidence>
<organism evidence="1 2">
    <name type="scientific">Serpentinicella alkaliphila</name>
    <dbReference type="NCBI Taxonomy" id="1734049"/>
    <lineage>
        <taxon>Bacteria</taxon>
        <taxon>Bacillati</taxon>
        <taxon>Bacillota</taxon>
        <taxon>Clostridia</taxon>
        <taxon>Peptostreptococcales</taxon>
        <taxon>Natronincolaceae</taxon>
        <taxon>Serpentinicella</taxon>
    </lineage>
</organism>
<name>A0A4R2TTL0_9FIRM</name>
<protein>
    <submittedName>
        <fullName evidence="1">Uncharacterized protein</fullName>
    </submittedName>
</protein>
<dbReference type="AlphaFoldDB" id="A0A4R2TTL0"/>
<accession>A0A4R2TTL0</accession>
<dbReference type="EMBL" id="SLYC01000040">
    <property type="protein sequence ID" value="TCP98442.1"/>
    <property type="molecule type" value="Genomic_DNA"/>
</dbReference>
<evidence type="ECO:0000313" key="2">
    <source>
        <dbReference type="Proteomes" id="UP000295504"/>
    </source>
</evidence>
<dbReference type="Proteomes" id="UP000295504">
    <property type="component" value="Unassembled WGS sequence"/>
</dbReference>
<proteinExistence type="predicted"/>
<sequence>MFLKIDLIIVKYKNFVLEKLKLNKIEYTAQYMDKLYSKCENK</sequence>
<comment type="caution">
    <text evidence="1">The sequence shown here is derived from an EMBL/GenBank/DDBJ whole genome shotgun (WGS) entry which is preliminary data.</text>
</comment>
<dbReference type="RefSeq" id="WP_283669801.1">
    <property type="nucleotide sequence ID" value="NZ_CP058648.1"/>
</dbReference>
<reference evidence="1 2" key="1">
    <citation type="submission" date="2019-03" db="EMBL/GenBank/DDBJ databases">
        <title>Genomic Encyclopedia of Type Strains, Phase IV (KMG-IV): sequencing the most valuable type-strain genomes for metagenomic binning, comparative biology and taxonomic classification.</title>
        <authorList>
            <person name="Goeker M."/>
        </authorList>
    </citation>
    <scope>NUCLEOTIDE SEQUENCE [LARGE SCALE GENOMIC DNA]</scope>
    <source>
        <strain evidence="1 2">DSM 100013</strain>
    </source>
</reference>